<dbReference type="EMBL" id="DS232158">
    <property type="protein sequence ID" value="EDS36325.1"/>
    <property type="molecule type" value="Genomic_DNA"/>
</dbReference>
<feature type="compositionally biased region" description="Basic and acidic residues" evidence="1">
    <location>
        <begin position="125"/>
        <end position="134"/>
    </location>
</feature>
<feature type="region of interest" description="Disordered" evidence="1">
    <location>
        <begin position="47"/>
        <end position="134"/>
    </location>
</feature>
<evidence type="ECO:0000313" key="3">
    <source>
        <dbReference type="EnsemblMetazoa" id="CPIJ012014-PA"/>
    </source>
</evidence>
<dbReference type="AlphaFoldDB" id="B0WX64"/>
<accession>B0WX64</accession>
<evidence type="ECO:0000256" key="1">
    <source>
        <dbReference type="SAM" id="MobiDB-lite"/>
    </source>
</evidence>
<evidence type="ECO:0000313" key="4">
    <source>
        <dbReference type="Proteomes" id="UP000002320"/>
    </source>
</evidence>
<reference evidence="3" key="2">
    <citation type="submission" date="2021-02" db="UniProtKB">
        <authorList>
            <consortium name="EnsemblMetazoa"/>
        </authorList>
    </citation>
    <scope>IDENTIFICATION</scope>
    <source>
        <strain evidence="3">JHB</strain>
    </source>
</reference>
<dbReference type="VEuPathDB" id="VectorBase:CPIJ012014"/>
<sequence>MARRRGLEDKSGFNVENWHDESLNEISNKKLSDVIVRVEVESVTAKIGSHEQTAGVRGRECKGPQVARPGTGIVAKQKSPWKPEVGSHKWRRGWDPRIGPATDCRSERTRVQRAASSAPWNRNRGQAEESLETRSRFPQMATRMGSSHWSRNRAEKQDSFSIRWSDLTDEDVTKNVTSSADKKPCTGGKKWRHRFCCGGGSMSLELGIGLRARVGATSSGLGFEPGNELRARDWATSPGLSFELGIGLRARD</sequence>
<keyword evidence="4" id="KW-1185">Reference proteome</keyword>
<dbReference type="EnsemblMetazoa" id="CPIJ012014-RA">
    <property type="protein sequence ID" value="CPIJ012014-PA"/>
    <property type="gene ID" value="CPIJ012014"/>
</dbReference>
<proteinExistence type="predicted"/>
<dbReference type="InParanoid" id="B0WX64"/>
<feature type="compositionally biased region" description="Polar residues" evidence="1">
    <location>
        <begin position="114"/>
        <end position="124"/>
    </location>
</feature>
<reference evidence="2" key="1">
    <citation type="submission" date="2007-03" db="EMBL/GenBank/DDBJ databases">
        <title>Annotation of Culex pipiens quinquefasciatus.</title>
        <authorList>
            <consortium name="The Broad Institute Genome Sequencing Platform"/>
            <person name="Atkinson P.W."/>
            <person name="Hemingway J."/>
            <person name="Christensen B.M."/>
            <person name="Higgs S."/>
            <person name="Kodira C."/>
            <person name="Hannick L."/>
            <person name="Megy K."/>
            <person name="O'Leary S."/>
            <person name="Pearson M."/>
            <person name="Haas B.J."/>
            <person name="Mauceli E."/>
            <person name="Wortman J.R."/>
            <person name="Lee N.H."/>
            <person name="Guigo R."/>
            <person name="Stanke M."/>
            <person name="Alvarado L."/>
            <person name="Amedeo P."/>
            <person name="Antoine C.H."/>
            <person name="Arensburger P."/>
            <person name="Bidwell S.L."/>
            <person name="Crawford M."/>
            <person name="Camaro F."/>
            <person name="Devon K."/>
            <person name="Engels R."/>
            <person name="Hammond M."/>
            <person name="Howarth C."/>
            <person name="Koehrsen M."/>
            <person name="Lawson D."/>
            <person name="Montgomery P."/>
            <person name="Nene V."/>
            <person name="Nusbaum C."/>
            <person name="Puiu D."/>
            <person name="Romero-Severson J."/>
            <person name="Severson D.W."/>
            <person name="Shumway M."/>
            <person name="Sisk P."/>
            <person name="Stolte C."/>
            <person name="Zeng Q."/>
            <person name="Eisenstadt E."/>
            <person name="Fraser-Liggett C."/>
            <person name="Strausberg R."/>
            <person name="Galagan J."/>
            <person name="Birren B."/>
            <person name="Collins F.H."/>
        </authorList>
    </citation>
    <scope>NUCLEOTIDE SEQUENCE [LARGE SCALE GENOMIC DNA]</scope>
    <source>
        <strain evidence="2">JHB</strain>
    </source>
</reference>
<dbReference type="Proteomes" id="UP000002320">
    <property type="component" value="Unassembled WGS sequence"/>
</dbReference>
<dbReference type="KEGG" id="cqu:CpipJ_CPIJ012014"/>
<name>B0WX64_CULQU</name>
<gene>
    <name evidence="3" type="primary">6044472</name>
    <name evidence="2" type="ORF">CpipJ_CPIJ012014</name>
</gene>
<dbReference type="HOGENOM" id="CLU_1103702_0_0_1"/>
<protein>
    <submittedName>
        <fullName evidence="2 3">Uncharacterized protein</fullName>
    </submittedName>
</protein>
<evidence type="ECO:0000313" key="2">
    <source>
        <dbReference type="EMBL" id="EDS36325.1"/>
    </source>
</evidence>
<organism>
    <name type="scientific">Culex quinquefasciatus</name>
    <name type="common">Southern house mosquito</name>
    <name type="synonym">Culex pungens</name>
    <dbReference type="NCBI Taxonomy" id="7176"/>
    <lineage>
        <taxon>Eukaryota</taxon>
        <taxon>Metazoa</taxon>
        <taxon>Ecdysozoa</taxon>
        <taxon>Arthropoda</taxon>
        <taxon>Hexapoda</taxon>
        <taxon>Insecta</taxon>
        <taxon>Pterygota</taxon>
        <taxon>Neoptera</taxon>
        <taxon>Endopterygota</taxon>
        <taxon>Diptera</taxon>
        <taxon>Nematocera</taxon>
        <taxon>Culicoidea</taxon>
        <taxon>Culicidae</taxon>
        <taxon>Culicinae</taxon>
        <taxon>Culicini</taxon>
        <taxon>Culex</taxon>
        <taxon>Culex</taxon>
    </lineage>
</organism>